<accession>A0A1G5H5S6</accession>
<dbReference type="Proteomes" id="UP000198538">
    <property type="component" value="Unassembled WGS sequence"/>
</dbReference>
<keyword evidence="3" id="KW-1185">Reference proteome</keyword>
<dbReference type="NCBIfam" id="NF038403">
    <property type="entry name" value="perm_prefix_1"/>
    <property type="match status" value="1"/>
</dbReference>
<feature type="transmembrane region" description="Helical" evidence="1">
    <location>
        <begin position="78"/>
        <end position="103"/>
    </location>
</feature>
<dbReference type="RefSeq" id="WP_090918894.1">
    <property type="nucleotide sequence ID" value="NZ_FMVM01000006.1"/>
</dbReference>
<gene>
    <name evidence="2" type="ORF">SAMN05720606_106226</name>
</gene>
<evidence type="ECO:0000313" key="2">
    <source>
        <dbReference type="EMBL" id="SCY59011.1"/>
    </source>
</evidence>
<sequence length="293" mass="32899">MDIQSYLDQVFKKSFLSKRERSDLAEEMATHLHSSKEHHINEGCTEEQATTKAIASFGDPISIRTKLTQETYGLSSKLILQFIIMSLILYFSSLFAGLVLHYYDVHNRVIELLPVAFITICALSSALLLTRKNTDRWCLLSVPILFGLGYLQAYLGLFKNMFGGLDSFTLFENLFFSGAYDFSGRNSFMLIGGLILAVQTLILFVISKNIYISLMPFAFSILYTVSHMVIFGSYYLFFGDHFSSSVTNGYNVFAAGNIQRLSDIGVKLGMCLILFLTLSSVKKLIFKSKLQAG</sequence>
<protein>
    <submittedName>
        <fullName evidence="2">Uncharacterized protein</fullName>
    </submittedName>
</protein>
<reference evidence="3" key="1">
    <citation type="submission" date="2016-10" db="EMBL/GenBank/DDBJ databases">
        <authorList>
            <person name="Varghese N."/>
            <person name="Submissions S."/>
        </authorList>
    </citation>
    <scope>NUCLEOTIDE SEQUENCE [LARGE SCALE GENOMIC DNA]</scope>
    <source>
        <strain evidence="3">BL9</strain>
    </source>
</reference>
<evidence type="ECO:0000256" key="1">
    <source>
        <dbReference type="SAM" id="Phobius"/>
    </source>
</evidence>
<dbReference type="EMBL" id="FMVM01000006">
    <property type="protein sequence ID" value="SCY59011.1"/>
    <property type="molecule type" value="Genomic_DNA"/>
</dbReference>
<feature type="transmembrane region" description="Helical" evidence="1">
    <location>
        <begin position="137"/>
        <end position="157"/>
    </location>
</feature>
<organism evidence="2 3">
    <name type="scientific">Paenibacillus polysaccharolyticus</name>
    <dbReference type="NCBI Taxonomy" id="582692"/>
    <lineage>
        <taxon>Bacteria</taxon>
        <taxon>Bacillati</taxon>
        <taxon>Bacillota</taxon>
        <taxon>Bacilli</taxon>
        <taxon>Bacillales</taxon>
        <taxon>Paenibacillaceae</taxon>
        <taxon>Paenibacillus</taxon>
    </lineage>
</organism>
<feature type="transmembrane region" description="Helical" evidence="1">
    <location>
        <begin position="264"/>
        <end position="281"/>
    </location>
</feature>
<proteinExistence type="predicted"/>
<evidence type="ECO:0000313" key="3">
    <source>
        <dbReference type="Proteomes" id="UP000198538"/>
    </source>
</evidence>
<keyword evidence="1" id="KW-1133">Transmembrane helix</keyword>
<keyword evidence="1" id="KW-0812">Transmembrane</keyword>
<name>A0A1G5H5S6_9BACL</name>
<feature type="transmembrane region" description="Helical" evidence="1">
    <location>
        <begin position="187"/>
        <end position="206"/>
    </location>
</feature>
<feature type="transmembrane region" description="Helical" evidence="1">
    <location>
        <begin position="218"/>
        <end position="237"/>
    </location>
</feature>
<dbReference type="AlphaFoldDB" id="A0A1G5H5S6"/>
<dbReference type="InterPro" id="IPR047928">
    <property type="entry name" value="Perm_prefix_1"/>
</dbReference>
<feature type="transmembrane region" description="Helical" evidence="1">
    <location>
        <begin position="109"/>
        <end position="130"/>
    </location>
</feature>
<dbReference type="STRING" id="582692.SAMN05720606_106226"/>
<keyword evidence="1" id="KW-0472">Membrane</keyword>